<sequence length="242" mass="27710">MSEPIYAIPYYRVSTSKQEESGLSLEGQQRAVAALCEEKGWEVYQEFVDIESGKGSRTKFRTQVLAALDLAKELDPNGKGRAVLIVYKLDRLGRNVHFLTGVRDSGVQMYIMEMPNVSRLEFNIRAVVAEEEVEQISKRTIFALDVLKQKGVPLGTHNKKVYAGVQKCQERSRKWLASLRPILERYLKADFRVNDIVDALNESGVPTARGRYKWTRQNLYRVLNALDLKKRDFKKRQAKQAA</sequence>
<dbReference type="InterPro" id="IPR050639">
    <property type="entry name" value="SSR_resolvase"/>
</dbReference>
<dbReference type="Proteomes" id="UP001549366">
    <property type="component" value="Unassembled WGS sequence"/>
</dbReference>
<dbReference type="PANTHER" id="PTHR30461">
    <property type="entry name" value="DNA-INVERTASE FROM LAMBDOID PROPHAGE"/>
    <property type="match status" value="1"/>
</dbReference>
<evidence type="ECO:0000313" key="4">
    <source>
        <dbReference type="EMBL" id="MET4759608.1"/>
    </source>
</evidence>
<evidence type="ECO:0000256" key="1">
    <source>
        <dbReference type="ARBA" id="ARBA00023125"/>
    </source>
</evidence>
<dbReference type="InterPro" id="IPR036162">
    <property type="entry name" value="Resolvase-like_N_sf"/>
</dbReference>
<organism evidence="4 5">
    <name type="scientific">Endozoicomonas lisbonensis</name>
    <dbReference type="NCBI Taxonomy" id="3120522"/>
    <lineage>
        <taxon>Bacteria</taxon>
        <taxon>Pseudomonadati</taxon>
        <taxon>Pseudomonadota</taxon>
        <taxon>Gammaproteobacteria</taxon>
        <taxon>Oceanospirillales</taxon>
        <taxon>Endozoicomonadaceae</taxon>
        <taxon>Endozoicomonas</taxon>
    </lineage>
</organism>
<dbReference type="PANTHER" id="PTHR30461:SF2">
    <property type="entry name" value="SERINE RECOMBINASE PINE-RELATED"/>
    <property type="match status" value="1"/>
</dbReference>
<dbReference type="Pfam" id="PF00239">
    <property type="entry name" value="Resolvase"/>
    <property type="match status" value="1"/>
</dbReference>
<dbReference type="Gene3D" id="3.40.50.1390">
    <property type="entry name" value="Resolvase, N-terminal catalytic domain"/>
    <property type="match status" value="1"/>
</dbReference>
<dbReference type="SUPFAM" id="SSF53041">
    <property type="entry name" value="Resolvase-like"/>
    <property type="match status" value="1"/>
</dbReference>
<dbReference type="SMART" id="SM00857">
    <property type="entry name" value="Resolvase"/>
    <property type="match status" value="1"/>
</dbReference>
<protein>
    <submittedName>
        <fullName evidence="4">DNA invertase Pin-like site-specific DNA recombinase</fullName>
    </submittedName>
</protein>
<reference evidence="4 5" key="1">
    <citation type="submission" date="2024-06" db="EMBL/GenBank/DDBJ databases">
        <title>Genomic Encyclopedia of Type Strains, Phase V (KMG-V): Genome sequencing to study the core and pangenomes of soil and plant-associated prokaryotes.</title>
        <authorList>
            <person name="Whitman W."/>
        </authorList>
    </citation>
    <scope>NUCLEOTIDE SEQUENCE [LARGE SCALE GENOMIC DNA]</scope>
    <source>
        <strain evidence="4 5">NE40</strain>
    </source>
</reference>
<keyword evidence="2" id="KW-0233">DNA recombination</keyword>
<dbReference type="CDD" id="cd00338">
    <property type="entry name" value="Ser_Recombinase"/>
    <property type="match status" value="1"/>
</dbReference>
<keyword evidence="1" id="KW-0238">DNA-binding</keyword>
<proteinExistence type="predicted"/>
<evidence type="ECO:0000256" key="2">
    <source>
        <dbReference type="ARBA" id="ARBA00023172"/>
    </source>
</evidence>
<dbReference type="InterPro" id="IPR006119">
    <property type="entry name" value="Resolv_N"/>
</dbReference>
<name>A0ABV2SPA8_9GAMM</name>
<dbReference type="EMBL" id="JBEWTB010000003">
    <property type="protein sequence ID" value="MET4759608.1"/>
    <property type="molecule type" value="Genomic_DNA"/>
</dbReference>
<dbReference type="RefSeq" id="WP_354011418.1">
    <property type="nucleotide sequence ID" value="NZ_JBEWTA010000002.1"/>
</dbReference>
<gene>
    <name evidence="4" type="ORF">V5J35_004927</name>
</gene>
<feature type="domain" description="Resolvase/invertase-type recombinase catalytic" evidence="3">
    <location>
        <begin position="7"/>
        <end position="153"/>
    </location>
</feature>
<keyword evidence="5" id="KW-1185">Reference proteome</keyword>
<evidence type="ECO:0000259" key="3">
    <source>
        <dbReference type="SMART" id="SM00857"/>
    </source>
</evidence>
<comment type="caution">
    <text evidence="4">The sequence shown here is derived from an EMBL/GenBank/DDBJ whole genome shotgun (WGS) entry which is preliminary data.</text>
</comment>
<accession>A0ABV2SPA8</accession>
<evidence type="ECO:0000313" key="5">
    <source>
        <dbReference type="Proteomes" id="UP001549366"/>
    </source>
</evidence>